<dbReference type="InterPro" id="IPR002893">
    <property type="entry name" value="Znf_MYND"/>
</dbReference>
<evidence type="ECO:0000256" key="1">
    <source>
        <dbReference type="ARBA" id="ARBA00022723"/>
    </source>
</evidence>
<protein>
    <recommendedName>
        <fullName evidence="5">MYND-type domain-containing protein</fullName>
    </recommendedName>
</protein>
<dbReference type="EMBL" id="JBANRG010000038">
    <property type="protein sequence ID" value="KAK7448488.1"/>
    <property type="molecule type" value="Genomic_DNA"/>
</dbReference>
<dbReference type="Pfam" id="PF01753">
    <property type="entry name" value="zf-MYND"/>
    <property type="match status" value="1"/>
</dbReference>
<reference evidence="7 8" key="1">
    <citation type="submission" date="2024-01" db="EMBL/GenBank/DDBJ databases">
        <title>A draft genome for the cacao thread blight pathogen Marasmiellus scandens.</title>
        <authorList>
            <person name="Baruah I.K."/>
            <person name="Leung J."/>
            <person name="Bukari Y."/>
            <person name="Amoako-Attah I."/>
            <person name="Meinhardt L.W."/>
            <person name="Bailey B.A."/>
            <person name="Cohen S.P."/>
        </authorList>
    </citation>
    <scope>NUCLEOTIDE SEQUENCE [LARGE SCALE GENOMIC DNA]</scope>
    <source>
        <strain evidence="7 8">GH-19</strain>
    </source>
</reference>
<keyword evidence="8" id="KW-1185">Reference proteome</keyword>
<evidence type="ECO:0000256" key="3">
    <source>
        <dbReference type="ARBA" id="ARBA00022833"/>
    </source>
</evidence>
<dbReference type="Gene3D" id="6.10.140.2220">
    <property type="match status" value="1"/>
</dbReference>
<dbReference type="SUPFAM" id="SSF144232">
    <property type="entry name" value="HIT/MYND zinc finger-like"/>
    <property type="match status" value="1"/>
</dbReference>
<dbReference type="PROSITE" id="PS50865">
    <property type="entry name" value="ZF_MYND_2"/>
    <property type="match status" value="1"/>
</dbReference>
<evidence type="ECO:0000313" key="6">
    <source>
        <dbReference type="EMBL" id="KAK7447114.1"/>
    </source>
</evidence>
<evidence type="ECO:0000259" key="5">
    <source>
        <dbReference type="PROSITE" id="PS50865"/>
    </source>
</evidence>
<name>A0ABR1J3N8_9AGAR</name>
<keyword evidence="1" id="KW-0479">Metal-binding</keyword>
<feature type="domain" description="MYND-type" evidence="5">
    <location>
        <begin position="255"/>
        <end position="305"/>
    </location>
</feature>
<accession>A0ABR1J3N8</accession>
<evidence type="ECO:0000256" key="4">
    <source>
        <dbReference type="PROSITE-ProRule" id="PRU00134"/>
    </source>
</evidence>
<dbReference type="EMBL" id="JBANRG010000042">
    <property type="protein sequence ID" value="KAK7447114.1"/>
    <property type="molecule type" value="Genomic_DNA"/>
</dbReference>
<evidence type="ECO:0000313" key="7">
    <source>
        <dbReference type="EMBL" id="KAK7448488.1"/>
    </source>
</evidence>
<organism evidence="7 8">
    <name type="scientific">Marasmiellus scandens</name>
    <dbReference type="NCBI Taxonomy" id="2682957"/>
    <lineage>
        <taxon>Eukaryota</taxon>
        <taxon>Fungi</taxon>
        <taxon>Dikarya</taxon>
        <taxon>Basidiomycota</taxon>
        <taxon>Agaricomycotina</taxon>
        <taxon>Agaricomycetes</taxon>
        <taxon>Agaricomycetidae</taxon>
        <taxon>Agaricales</taxon>
        <taxon>Marasmiineae</taxon>
        <taxon>Omphalotaceae</taxon>
        <taxon>Marasmiellus</taxon>
    </lineage>
</organism>
<proteinExistence type="predicted"/>
<keyword evidence="3" id="KW-0862">Zinc</keyword>
<sequence length="435" mass="50126">MPRQSSSSTLVSSYKNDRVAWNQAWERKIDAFWGTEQTFKVTRAIRRRIDHNRERMLDSVPDPMFDAIMNDSSLQTMHVMGSQTRVLQRDLSKKVAHRFALHDFENRWQKLDPKEREKWILEGIVRACDANVIDEHWRRFCPEMTVARMNYQSGKGYLDILAHLVGKDDQIPEEIRTVPNPVWDLMNSSQSKTLNPGQRVFGETELYVHSKLKDTCGNSEQVQTAFKKVGPWMAQGLKECEKERRDYNRKASRMCTWCGRGPQLGVTNVLACQKCKDMGRYVYYCSKECQVMDWKQGKPPHKAICGNTEALAASCLGNLPSSGESENKWGTPEPGFTRSPHLLYQLEILTGNPHYDYLLVRPEPKYKSDRVVTFPDPADKKLFLDNLRVAACKYAPREVHVMYKMLLPWALINEGVGKDGLKSQLKREYGVDIQG</sequence>
<dbReference type="Proteomes" id="UP001498398">
    <property type="component" value="Unassembled WGS sequence"/>
</dbReference>
<evidence type="ECO:0000256" key="2">
    <source>
        <dbReference type="ARBA" id="ARBA00022771"/>
    </source>
</evidence>
<gene>
    <name evidence="7" type="ORF">VKT23_013749</name>
    <name evidence="6" type="ORF">VKT23_014326</name>
</gene>
<comment type="caution">
    <text evidence="7">The sequence shown here is derived from an EMBL/GenBank/DDBJ whole genome shotgun (WGS) entry which is preliminary data.</text>
</comment>
<evidence type="ECO:0000313" key="8">
    <source>
        <dbReference type="Proteomes" id="UP001498398"/>
    </source>
</evidence>
<keyword evidence="2 4" id="KW-0863">Zinc-finger</keyword>